<name>H8GD11_9PSEU</name>
<dbReference type="RefSeq" id="WP_005440858.1">
    <property type="nucleotide sequence ID" value="NZ_CM001466.1"/>
</dbReference>
<sequence length="172" mass="19231">MLYAHFENKQAVFDAAMARYGPQNSTGAVNAVAPALAETDPPRFLTELVGAFLEDWDREEARLLISLVTRDGLLHSDALRAPLTGMRDYAVDLFARWLAAERIPRHLGPAERLAFSFTGPIGLARVLHLHAEASPEERAQARADVLRHVEFFTEVVFHAESERYTGEPRPQP</sequence>
<accession>H8GD11</accession>
<reference evidence="1 2" key="1">
    <citation type="journal article" date="2012" name="Stand. Genomic Sci.">
        <title>Genome sequence of the soil bacterium Saccharomonospora azurea type strain (NA-128(T)).</title>
        <authorList>
            <person name="Klenk H.P."/>
            <person name="Held B."/>
            <person name="Lucas S."/>
            <person name="Lapidus A."/>
            <person name="Copeland A."/>
            <person name="Hammon N."/>
            <person name="Pitluck S."/>
            <person name="Goodwin L.A."/>
            <person name="Han C."/>
            <person name="Tapia R."/>
            <person name="Brambilla E.M."/>
            <person name="Potter G."/>
            <person name="Land M."/>
            <person name="Ivanova N."/>
            <person name="Rohde M."/>
            <person name="Goker M."/>
            <person name="Detter J.C."/>
            <person name="Kyrpides N.C."/>
            <person name="Woyke T."/>
        </authorList>
    </citation>
    <scope>NUCLEOTIDE SEQUENCE [LARGE SCALE GENOMIC DNA]</scope>
    <source>
        <strain evidence="1 2">NA-128</strain>
    </source>
</reference>
<keyword evidence="2" id="KW-1185">Reference proteome</keyword>
<dbReference type="HOGENOM" id="CLU_1554163_0_0_11"/>
<dbReference type="Gene3D" id="1.10.357.10">
    <property type="entry name" value="Tetracycline Repressor, domain 2"/>
    <property type="match status" value="1"/>
</dbReference>
<evidence type="ECO:0000313" key="1">
    <source>
        <dbReference type="EMBL" id="EHY88800.1"/>
    </source>
</evidence>
<dbReference type="EMBL" id="CM001466">
    <property type="protein sequence ID" value="EHY88800.1"/>
    <property type="molecule type" value="Genomic_DNA"/>
</dbReference>
<organism evidence="1 2">
    <name type="scientific">Saccharomonospora azurea NA-128</name>
    <dbReference type="NCBI Taxonomy" id="882081"/>
    <lineage>
        <taxon>Bacteria</taxon>
        <taxon>Bacillati</taxon>
        <taxon>Actinomycetota</taxon>
        <taxon>Actinomycetes</taxon>
        <taxon>Pseudonocardiales</taxon>
        <taxon>Pseudonocardiaceae</taxon>
        <taxon>Saccharomonospora</taxon>
    </lineage>
</organism>
<gene>
    <name evidence="1" type="ORF">SacazDRAFT_01882</name>
</gene>
<dbReference type="Proteomes" id="UP000004705">
    <property type="component" value="Chromosome"/>
</dbReference>
<evidence type="ECO:0000313" key="2">
    <source>
        <dbReference type="Proteomes" id="UP000004705"/>
    </source>
</evidence>
<dbReference type="AlphaFoldDB" id="H8GD11"/>
<protein>
    <submittedName>
        <fullName evidence="1">Uncharacterized protein</fullName>
    </submittedName>
</protein>
<proteinExistence type="predicted"/>